<evidence type="ECO:0000259" key="4">
    <source>
        <dbReference type="PROSITE" id="PS01124"/>
    </source>
</evidence>
<dbReference type="Pfam" id="PF12833">
    <property type="entry name" value="HTH_18"/>
    <property type="match status" value="1"/>
</dbReference>
<dbReference type="AlphaFoldDB" id="A0A7W9ZZL6"/>
<proteinExistence type="predicted"/>
<evidence type="ECO:0000313" key="6">
    <source>
        <dbReference type="Proteomes" id="UP000517187"/>
    </source>
</evidence>
<evidence type="ECO:0000256" key="3">
    <source>
        <dbReference type="ARBA" id="ARBA00023163"/>
    </source>
</evidence>
<accession>A0A7W9ZZL6</accession>
<reference evidence="5 6" key="1">
    <citation type="submission" date="2020-08" db="EMBL/GenBank/DDBJ databases">
        <title>Genomic Encyclopedia of Type Strains, Phase IV (KMG-V): Genome sequencing to study the core and pangenomes of soil and plant-associated prokaryotes.</title>
        <authorList>
            <person name="Whitman W."/>
        </authorList>
    </citation>
    <scope>NUCLEOTIDE SEQUENCE [LARGE SCALE GENOMIC DNA]</scope>
    <source>
        <strain evidence="5 6">SEMIA 4011</strain>
    </source>
</reference>
<keyword evidence="1" id="KW-0805">Transcription regulation</keyword>
<dbReference type="GO" id="GO:0003700">
    <property type="term" value="F:DNA-binding transcription factor activity"/>
    <property type="evidence" value="ECO:0007669"/>
    <property type="project" value="InterPro"/>
</dbReference>
<dbReference type="Gene3D" id="1.10.10.60">
    <property type="entry name" value="Homeodomain-like"/>
    <property type="match status" value="2"/>
</dbReference>
<feature type="domain" description="HTH araC/xylS-type" evidence="4">
    <location>
        <begin position="226"/>
        <end position="324"/>
    </location>
</feature>
<evidence type="ECO:0000256" key="2">
    <source>
        <dbReference type="ARBA" id="ARBA00023125"/>
    </source>
</evidence>
<gene>
    <name evidence="5" type="ORF">GGE66_006031</name>
</gene>
<dbReference type="InterPro" id="IPR018062">
    <property type="entry name" value="HTH_AraC-typ_CS"/>
</dbReference>
<dbReference type="PROSITE" id="PS00041">
    <property type="entry name" value="HTH_ARAC_FAMILY_1"/>
    <property type="match status" value="1"/>
</dbReference>
<keyword evidence="3" id="KW-0804">Transcription</keyword>
<dbReference type="PRINTS" id="PR00032">
    <property type="entry name" value="HTHARAC"/>
</dbReference>
<dbReference type="InterPro" id="IPR009057">
    <property type="entry name" value="Homeodomain-like_sf"/>
</dbReference>
<dbReference type="InterPro" id="IPR020449">
    <property type="entry name" value="Tscrpt_reg_AraC-type_HTH"/>
</dbReference>
<dbReference type="EMBL" id="JACIIJ010000019">
    <property type="protein sequence ID" value="MBB6225008.1"/>
    <property type="molecule type" value="Genomic_DNA"/>
</dbReference>
<organism evidence="5 6">
    <name type="scientific">Rhizobium leguminosarum</name>
    <dbReference type="NCBI Taxonomy" id="384"/>
    <lineage>
        <taxon>Bacteria</taxon>
        <taxon>Pseudomonadati</taxon>
        <taxon>Pseudomonadota</taxon>
        <taxon>Alphaproteobacteria</taxon>
        <taxon>Hyphomicrobiales</taxon>
        <taxon>Rhizobiaceae</taxon>
        <taxon>Rhizobium/Agrobacterium group</taxon>
        <taxon>Rhizobium</taxon>
    </lineage>
</organism>
<dbReference type="GO" id="GO:0043565">
    <property type="term" value="F:sequence-specific DNA binding"/>
    <property type="evidence" value="ECO:0007669"/>
    <property type="project" value="InterPro"/>
</dbReference>
<comment type="caution">
    <text evidence="5">The sequence shown here is derived from an EMBL/GenBank/DDBJ whole genome shotgun (WGS) entry which is preliminary data.</text>
</comment>
<dbReference type="PROSITE" id="PS01124">
    <property type="entry name" value="HTH_ARAC_FAMILY_2"/>
    <property type="match status" value="1"/>
</dbReference>
<dbReference type="PANTHER" id="PTHR46796">
    <property type="entry name" value="HTH-TYPE TRANSCRIPTIONAL ACTIVATOR RHAS-RELATED"/>
    <property type="match status" value="1"/>
</dbReference>
<dbReference type="PANTHER" id="PTHR46796:SF6">
    <property type="entry name" value="ARAC SUBFAMILY"/>
    <property type="match status" value="1"/>
</dbReference>
<dbReference type="InterPro" id="IPR018060">
    <property type="entry name" value="HTH_AraC"/>
</dbReference>
<dbReference type="SUPFAM" id="SSF46689">
    <property type="entry name" value="Homeodomain-like"/>
    <property type="match status" value="2"/>
</dbReference>
<evidence type="ECO:0000256" key="1">
    <source>
        <dbReference type="ARBA" id="ARBA00023015"/>
    </source>
</evidence>
<name>A0A7W9ZZL6_RHILE</name>
<dbReference type="Proteomes" id="UP000517187">
    <property type="component" value="Unassembled WGS sequence"/>
</dbReference>
<protein>
    <submittedName>
        <fullName evidence="5">AraC family transcriptional regulator</fullName>
    </submittedName>
</protein>
<evidence type="ECO:0000313" key="5">
    <source>
        <dbReference type="EMBL" id="MBB6225008.1"/>
    </source>
</evidence>
<keyword evidence="2" id="KW-0238">DNA-binding</keyword>
<sequence length="325" mass="36675">MPQTVEALYILGFFASHPIDRLRCPIQTRETRPRWIMEQQHRLTVKEALSRSGACLQRSGSVDRGLSLAEWTNSAGQAFYERPDHHTLSIYLDGGERVIREDKRLSGGAPGKLCLLPAEHKSQWHIGGPLRMFHLYVDPELLAYEALTSFDIDPRHIDLMDLTFCDDPAMAMIVRGGVLPLNWQEKSDRVALDAVCRLLIHRILKSHNRQARQEAVRGGLSPSVRRRTADYIDANLDQALTLDRLAREAGLSTFHFAKMFRVSFGMPPHRYVAARRIEQAERLLRNRENSLAAVASACGFGSQSHFSKAFKATTGVPPGEWRSLP</sequence>
<dbReference type="SMART" id="SM00342">
    <property type="entry name" value="HTH_ARAC"/>
    <property type="match status" value="1"/>
</dbReference>
<dbReference type="InterPro" id="IPR050204">
    <property type="entry name" value="AraC_XylS_family_regulators"/>
</dbReference>
<dbReference type="RefSeq" id="WP_246809339.1">
    <property type="nucleotide sequence ID" value="NZ_JACIIJ010000019.1"/>
</dbReference>